<reference evidence="6 7" key="1">
    <citation type="submission" date="2018-07" db="EMBL/GenBank/DDBJ databases">
        <title>Genome sequence of Rhodococcus rhodnii ATCC 35071 from Rhodnius prolixus.</title>
        <authorList>
            <person name="Patel V."/>
            <person name="Vogel K.J."/>
        </authorList>
    </citation>
    <scope>NUCLEOTIDE SEQUENCE [LARGE SCALE GENOMIC DNA]</scope>
    <source>
        <strain evidence="6 7">ATCC 35071</strain>
    </source>
</reference>
<dbReference type="PANTHER" id="PTHR43335">
    <property type="entry name" value="ABC TRANSPORTER, ATP-BINDING PROTEIN"/>
    <property type="match status" value="1"/>
</dbReference>
<dbReference type="EMBL" id="QRCM01000001">
    <property type="protein sequence ID" value="TXG92099.1"/>
    <property type="molecule type" value="Genomic_DNA"/>
</dbReference>
<dbReference type="Pfam" id="PF00005">
    <property type="entry name" value="ABC_tran"/>
    <property type="match status" value="1"/>
</dbReference>
<evidence type="ECO:0000256" key="3">
    <source>
        <dbReference type="ARBA" id="ARBA00022741"/>
    </source>
</evidence>
<keyword evidence="4 6" id="KW-0067">ATP-binding</keyword>
<evidence type="ECO:0000256" key="4">
    <source>
        <dbReference type="ARBA" id="ARBA00022840"/>
    </source>
</evidence>
<keyword evidence="2" id="KW-0813">Transport</keyword>
<organism evidence="6 7">
    <name type="scientific">Rhodococcus rhodnii</name>
    <dbReference type="NCBI Taxonomy" id="38312"/>
    <lineage>
        <taxon>Bacteria</taxon>
        <taxon>Bacillati</taxon>
        <taxon>Actinomycetota</taxon>
        <taxon>Actinomycetes</taxon>
        <taxon>Mycobacteriales</taxon>
        <taxon>Nocardiaceae</taxon>
        <taxon>Rhodococcus</taxon>
    </lineage>
</organism>
<evidence type="ECO:0000256" key="1">
    <source>
        <dbReference type="ARBA" id="ARBA00005417"/>
    </source>
</evidence>
<dbReference type="Proteomes" id="UP000471120">
    <property type="component" value="Unassembled WGS sequence"/>
</dbReference>
<dbReference type="SMART" id="SM00382">
    <property type="entry name" value="AAA"/>
    <property type="match status" value="1"/>
</dbReference>
<evidence type="ECO:0000313" key="6">
    <source>
        <dbReference type="EMBL" id="TXG92099.1"/>
    </source>
</evidence>
<evidence type="ECO:0000313" key="7">
    <source>
        <dbReference type="Proteomes" id="UP000471120"/>
    </source>
</evidence>
<dbReference type="Gene3D" id="3.40.50.300">
    <property type="entry name" value="P-loop containing nucleotide triphosphate hydrolases"/>
    <property type="match status" value="1"/>
</dbReference>
<protein>
    <submittedName>
        <fullName evidence="6">ATP-binding cassette domain-containing protein</fullName>
    </submittedName>
</protein>
<dbReference type="SUPFAM" id="SSF52540">
    <property type="entry name" value="P-loop containing nucleoside triphosphate hydrolases"/>
    <property type="match status" value="1"/>
</dbReference>
<evidence type="ECO:0000259" key="5">
    <source>
        <dbReference type="PROSITE" id="PS50893"/>
    </source>
</evidence>
<dbReference type="GO" id="GO:0005524">
    <property type="term" value="F:ATP binding"/>
    <property type="evidence" value="ECO:0007669"/>
    <property type="project" value="UniProtKB-KW"/>
</dbReference>
<dbReference type="PANTHER" id="PTHR43335:SF4">
    <property type="entry name" value="ABC TRANSPORTER, ATP-BINDING PROTEIN"/>
    <property type="match status" value="1"/>
</dbReference>
<dbReference type="InterPro" id="IPR003593">
    <property type="entry name" value="AAA+_ATPase"/>
</dbReference>
<evidence type="ECO:0000256" key="2">
    <source>
        <dbReference type="ARBA" id="ARBA00022448"/>
    </source>
</evidence>
<keyword evidence="3" id="KW-0547">Nucleotide-binding</keyword>
<gene>
    <name evidence="6" type="ORF">DW322_20415</name>
</gene>
<comment type="similarity">
    <text evidence="1">Belongs to the ABC transporter superfamily.</text>
</comment>
<dbReference type="AlphaFoldDB" id="A0A6P2CH67"/>
<sequence length="292" mass="30924">MIELRRVSKRYGRITVLDDVSFTACPGRVTALIGRPGAGKSLVLRTAVGHVRPSRGSALVDGRPVLSLTKPAATLGAVLRTARVHENWSARNYLGWIADLANLPAGRVHDVLARVDLAYAQGDPVTSFSTPMLHRLALAGALLGDPRTLVVDEVDGFVRASGDQWMCSILRQLADDGRTVLVAARDLGSVVLVADDLVVVEDGRVVATHTVDDHLARTGTTSIRIASPEAWRLQEALHIRGVAAAREHDPASPARAALVVAAGERRTVAALADEIGVDLGEMSLAGVSADTR</sequence>
<proteinExistence type="inferred from homology"/>
<feature type="domain" description="ABC transporter" evidence="5">
    <location>
        <begin position="2"/>
        <end position="227"/>
    </location>
</feature>
<dbReference type="InterPro" id="IPR027417">
    <property type="entry name" value="P-loop_NTPase"/>
</dbReference>
<dbReference type="InterPro" id="IPR003439">
    <property type="entry name" value="ABC_transporter-like_ATP-bd"/>
</dbReference>
<dbReference type="GO" id="GO:0016887">
    <property type="term" value="F:ATP hydrolysis activity"/>
    <property type="evidence" value="ECO:0007669"/>
    <property type="project" value="InterPro"/>
</dbReference>
<dbReference type="PROSITE" id="PS50893">
    <property type="entry name" value="ABC_TRANSPORTER_2"/>
    <property type="match status" value="1"/>
</dbReference>
<name>A0A6P2CH67_9NOCA</name>
<comment type="caution">
    <text evidence="6">The sequence shown here is derived from an EMBL/GenBank/DDBJ whole genome shotgun (WGS) entry which is preliminary data.</text>
</comment>
<accession>A0A6P2CH67</accession>